<dbReference type="OMA" id="CQPLEFT"/>
<evidence type="ECO:0000313" key="3">
    <source>
        <dbReference type="Proteomes" id="UP000324705"/>
    </source>
</evidence>
<accession>A0A9R1QI98</accession>
<gene>
    <name evidence="2" type="ORF">TRITD_3Bv1G135730</name>
</gene>
<protein>
    <submittedName>
        <fullName evidence="2">Uncharacterized protein</fullName>
    </submittedName>
</protein>
<dbReference type="Gramene" id="TRITD3Bv1G135730.1">
    <property type="protein sequence ID" value="TRITD3Bv1G135730.1"/>
    <property type="gene ID" value="TRITD3Bv1G135730"/>
</dbReference>
<proteinExistence type="predicted"/>
<feature type="region of interest" description="Disordered" evidence="1">
    <location>
        <begin position="23"/>
        <end position="81"/>
    </location>
</feature>
<dbReference type="PANTHER" id="PTHR33237">
    <property type="entry name" value="F2P16.13 PROTEIN-RELATED"/>
    <property type="match status" value="1"/>
</dbReference>
<sequence>MFAAMAILLSSIASRLRLRRRNKRITSSSGNPRPPFFSCGGGGGGDTLGPFVKPKTTRKLKGPSSKRFAEHGQDGGTVDDDDVGEPCLWRRTILLGQRCQPLEFSGAIHYDNDGRRLWHARTPLLSPGRSSEFGYIGRA</sequence>
<evidence type="ECO:0000313" key="2">
    <source>
        <dbReference type="EMBL" id="VAH77866.1"/>
    </source>
</evidence>
<dbReference type="PANTHER" id="PTHR33237:SF7">
    <property type="entry name" value="SECRETED PROTEIN"/>
    <property type="match status" value="1"/>
</dbReference>
<dbReference type="AlphaFoldDB" id="A0A9R1QI98"/>
<evidence type="ECO:0000256" key="1">
    <source>
        <dbReference type="SAM" id="MobiDB-lite"/>
    </source>
</evidence>
<organism evidence="2 3">
    <name type="scientific">Triticum turgidum subsp. durum</name>
    <name type="common">Durum wheat</name>
    <name type="synonym">Triticum durum</name>
    <dbReference type="NCBI Taxonomy" id="4567"/>
    <lineage>
        <taxon>Eukaryota</taxon>
        <taxon>Viridiplantae</taxon>
        <taxon>Streptophyta</taxon>
        <taxon>Embryophyta</taxon>
        <taxon>Tracheophyta</taxon>
        <taxon>Spermatophyta</taxon>
        <taxon>Magnoliopsida</taxon>
        <taxon>Liliopsida</taxon>
        <taxon>Poales</taxon>
        <taxon>Poaceae</taxon>
        <taxon>BOP clade</taxon>
        <taxon>Pooideae</taxon>
        <taxon>Triticodae</taxon>
        <taxon>Triticeae</taxon>
        <taxon>Triticinae</taxon>
        <taxon>Triticum</taxon>
    </lineage>
</organism>
<dbReference type="EMBL" id="LT934116">
    <property type="protein sequence ID" value="VAH77866.1"/>
    <property type="molecule type" value="Genomic_DNA"/>
</dbReference>
<dbReference type="Proteomes" id="UP000324705">
    <property type="component" value="Chromosome 3B"/>
</dbReference>
<reference evidence="2 3" key="1">
    <citation type="submission" date="2017-09" db="EMBL/GenBank/DDBJ databases">
        <authorList>
            <consortium name="International Durum Wheat Genome Sequencing Consortium (IDWGSC)"/>
            <person name="Milanesi L."/>
        </authorList>
    </citation>
    <scope>NUCLEOTIDE SEQUENCE [LARGE SCALE GENOMIC DNA]</scope>
    <source>
        <strain evidence="3">cv. Svevo</strain>
    </source>
</reference>
<name>A0A9R1QI98_TRITD</name>
<keyword evidence="3" id="KW-1185">Reference proteome</keyword>